<sequence length="227" mass="23315">MKVALVTGAARGIGRAIAHDLATDHAVAITHHGTPPDALLSQRPAVQAIRADLSDPASADRIIDAVIAQFGQLDVIVNNAGAIEMDDGDPALNHAVNVAAPMALLRAALPHLSPGACVVNISSVNAVFPARGAAAYSASKAALNTWTRAMAKELGPRGIRVNGVAPGAIERPEPPRPPDLIAAFVNETALGRIGVPEDVARVVRFLVSDAAGFITGETITVSGGYRL</sequence>
<dbReference type="InterPro" id="IPR002347">
    <property type="entry name" value="SDR_fam"/>
</dbReference>
<keyword evidence="5" id="KW-1185">Reference proteome</keyword>
<evidence type="ECO:0000259" key="3">
    <source>
        <dbReference type="SMART" id="SM00822"/>
    </source>
</evidence>
<proteinExistence type="inferred from homology"/>
<dbReference type="PRINTS" id="PR00080">
    <property type="entry name" value="SDRFAMILY"/>
</dbReference>
<evidence type="ECO:0000313" key="5">
    <source>
        <dbReference type="Proteomes" id="UP000181897"/>
    </source>
</evidence>
<gene>
    <name evidence="4" type="ORF">BOO69_11470</name>
</gene>
<dbReference type="PRINTS" id="PR00081">
    <property type="entry name" value="GDHRDH"/>
</dbReference>
<dbReference type="KEGG" id="suam:BOO69_11470"/>
<keyword evidence="2" id="KW-0560">Oxidoreductase</keyword>
<evidence type="ECO:0000256" key="1">
    <source>
        <dbReference type="ARBA" id="ARBA00006484"/>
    </source>
</evidence>
<evidence type="ECO:0000313" key="4">
    <source>
        <dbReference type="EMBL" id="APE43957.1"/>
    </source>
</evidence>
<dbReference type="EMBL" id="CP018076">
    <property type="protein sequence ID" value="APE43957.1"/>
    <property type="molecule type" value="Genomic_DNA"/>
</dbReference>
<reference evidence="4 5" key="1">
    <citation type="submission" date="2016-11" db="EMBL/GenBank/DDBJ databases">
        <title>Complete genome sequence of Sulfitobacter sp. AM1-D1, a toxic bacteria associated with marine dinoflagellate Alexandrium minutum in East China Sea.</title>
        <authorList>
            <person name="Yang Q."/>
            <person name="Zhang X."/>
            <person name="Tian X."/>
        </authorList>
    </citation>
    <scope>NUCLEOTIDE SEQUENCE [LARGE SCALE GENOMIC DNA]</scope>
    <source>
        <strain evidence="4 5">AM1-D1</strain>
    </source>
</reference>
<dbReference type="Proteomes" id="UP000181897">
    <property type="component" value="Chromosome"/>
</dbReference>
<dbReference type="InterPro" id="IPR036291">
    <property type="entry name" value="NAD(P)-bd_dom_sf"/>
</dbReference>
<dbReference type="SUPFAM" id="SSF51735">
    <property type="entry name" value="NAD(P)-binding Rossmann-fold domains"/>
    <property type="match status" value="1"/>
</dbReference>
<protein>
    <submittedName>
        <fullName evidence="4">Oxidoreductase</fullName>
    </submittedName>
</protein>
<dbReference type="FunFam" id="3.40.50.720:FF:000084">
    <property type="entry name" value="Short-chain dehydrogenase reductase"/>
    <property type="match status" value="1"/>
</dbReference>
<dbReference type="GO" id="GO:0016491">
    <property type="term" value="F:oxidoreductase activity"/>
    <property type="evidence" value="ECO:0007669"/>
    <property type="project" value="UniProtKB-KW"/>
</dbReference>
<dbReference type="Gene3D" id="3.40.50.720">
    <property type="entry name" value="NAD(P)-binding Rossmann-like Domain"/>
    <property type="match status" value="1"/>
</dbReference>
<name>A0A1J0WI28_9RHOB</name>
<dbReference type="InterPro" id="IPR057326">
    <property type="entry name" value="KR_dom"/>
</dbReference>
<feature type="domain" description="Ketoreductase" evidence="3">
    <location>
        <begin position="2"/>
        <end position="175"/>
    </location>
</feature>
<dbReference type="PANTHER" id="PTHR43639">
    <property type="entry name" value="OXIDOREDUCTASE, SHORT-CHAIN DEHYDROGENASE/REDUCTASE FAMILY (AFU_ORTHOLOGUE AFUA_5G02870)"/>
    <property type="match status" value="1"/>
</dbReference>
<dbReference type="InterPro" id="IPR020904">
    <property type="entry name" value="Sc_DH/Rdtase_CS"/>
</dbReference>
<dbReference type="STRING" id="1917485.BOO69_11470"/>
<dbReference type="PROSITE" id="PS00061">
    <property type="entry name" value="ADH_SHORT"/>
    <property type="match status" value="1"/>
</dbReference>
<evidence type="ECO:0000256" key="2">
    <source>
        <dbReference type="ARBA" id="ARBA00023002"/>
    </source>
</evidence>
<dbReference type="PANTHER" id="PTHR43639:SF1">
    <property type="entry name" value="SHORT-CHAIN DEHYDROGENASE_REDUCTASE FAMILY PROTEIN"/>
    <property type="match status" value="1"/>
</dbReference>
<dbReference type="SMART" id="SM00822">
    <property type="entry name" value="PKS_KR"/>
    <property type="match status" value="1"/>
</dbReference>
<dbReference type="OrthoDB" id="9803333at2"/>
<comment type="similarity">
    <text evidence="1">Belongs to the short-chain dehydrogenases/reductases (SDR) family.</text>
</comment>
<dbReference type="Pfam" id="PF13561">
    <property type="entry name" value="adh_short_C2"/>
    <property type="match status" value="1"/>
</dbReference>
<organism evidence="4 5">
    <name type="scientific">Sulfitobacter alexandrii</name>
    <dbReference type="NCBI Taxonomy" id="1917485"/>
    <lineage>
        <taxon>Bacteria</taxon>
        <taxon>Pseudomonadati</taxon>
        <taxon>Pseudomonadota</taxon>
        <taxon>Alphaproteobacteria</taxon>
        <taxon>Rhodobacterales</taxon>
        <taxon>Roseobacteraceae</taxon>
        <taxon>Sulfitobacter</taxon>
    </lineage>
</organism>
<dbReference type="RefSeq" id="WP_071972294.1">
    <property type="nucleotide sequence ID" value="NZ_CP018076.1"/>
</dbReference>
<accession>A0A1J0WI28</accession>
<dbReference type="AlphaFoldDB" id="A0A1J0WI28"/>